<feature type="compositionally biased region" description="Basic and acidic residues" evidence="2">
    <location>
        <begin position="210"/>
        <end position="221"/>
    </location>
</feature>
<dbReference type="Gramene" id="GBG66714">
    <property type="protein sequence ID" value="GBG66714"/>
    <property type="gene ID" value="CBR_g68698"/>
</dbReference>
<dbReference type="AlphaFoldDB" id="A0A388K9F9"/>
<dbReference type="Proteomes" id="UP000265515">
    <property type="component" value="Unassembled WGS sequence"/>
</dbReference>
<feature type="region of interest" description="Disordered" evidence="2">
    <location>
        <begin position="69"/>
        <end position="103"/>
    </location>
</feature>
<gene>
    <name evidence="3" type="ORF">CBR_g68698</name>
</gene>
<accession>A0A388K9F9</accession>
<evidence type="ECO:0000313" key="3">
    <source>
        <dbReference type="EMBL" id="GBG66714.1"/>
    </source>
</evidence>
<proteinExistence type="predicted"/>
<keyword evidence="1" id="KW-0175">Coiled coil</keyword>
<feature type="region of interest" description="Disordered" evidence="2">
    <location>
        <begin position="282"/>
        <end position="349"/>
    </location>
</feature>
<reference evidence="3 4" key="1">
    <citation type="journal article" date="2018" name="Cell">
        <title>The Chara Genome: Secondary Complexity and Implications for Plant Terrestrialization.</title>
        <authorList>
            <person name="Nishiyama T."/>
            <person name="Sakayama H."/>
            <person name="Vries J.D."/>
            <person name="Buschmann H."/>
            <person name="Saint-Marcoux D."/>
            <person name="Ullrich K.K."/>
            <person name="Haas F.B."/>
            <person name="Vanderstraeten L."/>
            <person name="Becker D."/>
            <person name="Lang D."/>
            <person name="Vosolsobe S."/>
            <person name="Rombauts S."/>
            <person name="Wilhelmsson P.K.I."/>
            <person name="Janitza P."/>
            <person name="Kern R."/>
            <person name="Heyl A."/>
            <person name="Rumpler F."/>
            <person name="Villalobos L.I.A.C."/>
            <person name="Clay J.M."/>
            <person name="Skokan R."/>
            <person name="Toyoda A."/>
            <person name="Suzuki Y."/>
            <person name="Kagoshima H."/>
            <person name="Schijlen E."/>
            <person name="Tajeshwar N."/>
            <person name="Catarino B."/>
            <person name="Hetherington A.J."/>
            <person name="Saltykova A."/>
            <person name="Bonnot C."/>
            <person name="Breuninger H."/>
            <person name="Symeonidi A."/>
            <person name="Radhakrishnan G.V."/>
            <person name="Van Nieuwerburgh F."/>
            <person name="Deforce D."/>
            <person name="Chang C."/>
            <person name="Karol K.G."/>
            <person name="Hedrich R."/>
            <person name="Ulvskov P."/>
            <person name="Glockner G."/>
            <person name="Delwiche C.F."/>
            <person name="Petrasek J."/>
            <person name="Van de Peer Y."/>
            <person name="Friml J."/>
            <person name="Beilby M."/>
            <person name="Dolan L."/>
            <person name="Kohara Y."/>
            <person name="Sugano S."/>
            <person name="Fujiyama A."/>
            <person name="Delaux P.-M."/>
            <person name="Quint M."/>
            <person name="TheiBen G."/>
            <person name="Hagemann M."/>
            <person name="Harholt J."/>
            <person name="Dunand C."/>
            <person name="Zachgo S."/>
            <person name="Langdale J."/>
            <person name="Maumus F."/>
            <person name="Straeten D.V.D."/>
            <person name="Gould S.B."/>
            <person name="Rensing S.A."/>
        </authorList>
    </citation>
    <scope>NUCLEOTIDE SEQUENCE [LARGE SCALE GENOMIC DNA]</scope>
    <source>
        <strain evidence="3 4">S276</strain>
    </source>
</reference>
<keyword evidence="4" id="KW-1185">Reference proteome</keyword>
<evidence type="ECO:0000256" key="1">
    <source>
        <dbReference type="SAM" id="Coils"/>
    </source>
</evidence>
<feature type="compositionally biased region" description="Basic and acidic residues" evidence="2">
    <location>
        <begin position="69"/>
        <end position="86"/>
    </location>
</feature>
<organism evidence="3 4">
    <name type="scientific">Chara braunii</name>
    <name type="common">Braun's stonewort</name>
    <dbReference type="NCBI Taxonomy" id="69332"/>
    <lineage>
        <taxon>Eukaryota</taxon>
        <taxon>Viridiplantae</taxon>
        <taxon>Streptophyta</taxon>
        <taxon>Charophyceae</taxon>
        <taxon>Charales</taxon>
        <taxon>Characeae</taxon>
        <taxon>Chara</taxon>
    </lineage>
</organism>
<feature type="compositionally biased region" description="Basic and acidic residues" evidence="2">
    <location>
        <begin position="327"/>
        <end position="341"/>
    </location>
</feature>
<sequence>MEAEASTLEGPGPGVRTAPRETHEENSARVRGCLDEIHSRQAEMEAAGIESPPPVKPMTSEQRIDELWARYESQRDAARQRSRETGQADEEAGELREMGDLGFSATRMPVERVDRKICETTVTSFQWYNQLSNELRIKELEVEHLTTQLAKERARSQAREVEWDRRFGEMANNVDRLSAAWEVSQAGRAGADGQSRGMQASPSQGAAVEAPRHAEQMREVPLDTAEEEGGAQESRMAMSMERRGTRLHELAAAMGFDTPQERAQRLDTPEYAPRLGELRAGLGSWATGTDSGGPDSGRQQQQEVTSEPAVVAGSQSSGSCGGVVVKEGPHEEGPREFDTSDYRPVSTVV</sequence>
<comment type="caution">
    <text evidence="3">The sequence shown here is derived from an EMBL/GenBank/DDBJ whole genome shotgun (WGS) entry which is preliminary data.</text>
</comment>
<feature type="compositionally biased region" description="Low complexity" evidence="2">
    <location>
        <begin position="310"/>
        <end position="325"/>
    </location>
</feature>
<feature type="compositionally biased region" description="Basic and acidic residues" evidence="2">
    <location>
        <begin position="18"/>
        <end position="30"/>
    </location>
</feature>
<feature type="coiled-coil region" evidence="1">
    <location>
        <begin position="128"/>
        <end position="155"/>
    </location>
</feature>
<protein>
    <submittedName>
        <fullName evidence="3">Uncharacterized protein</fullName>
    </submittedName>
</protein>
<evidence type="ECO:0000256" key="2">
    <source>
        <dbReference type="SAM" id="MobiDB-lite"/>
    </source>
</evidence>
<name>A0A388K9F9_CHABU</name>
<dbReference type="EMBL" id="BFEA01000078">
    <property type="protein sequence ID" value="GBG66714.1"/>
    <property type="molecule type" value="Genomic_DNA"/>
</dbReference>
<feature type="region of interest" description="Disordered" evidence="2">
    <location>
        <begin position="186"/>
        <end position="234"/>
    </location>
</feature>
<evidence type="ECO:0000313" key="4">
    <source>
        <dbReference type="Proteomes" id="UP000265515"/>
    </source>
</evidence>
<feature type="region of interest" description="Disordered" evidence="2">
    <location>
        <begin position="1"/>
        <end position="30"/>
    </location>
</feature>